<proteinExistence type="predicted"/>
<keyword evidence="2" id="KW-0472">Membrane</keyword>
<dbReference type="HOGENOM" id="CLU_081287_0_0_0"/>
<reference evidence="4 5" key="2">
    <citation type="journal article" date="2011" name="Stand. Genomic Sci.">
        <title>Complete genome sequence of Isosphaera pallida type strain (IS1B).</title>
        <authorList>
            <consortium name="US DOE Joint Genome Institute (JGI-PGF)"/>
            <person name="Goker M."/>
            <person name="Cleland D."/>
            <person name="Saunders E."/>
            <person name="Lapidus A."/>
            <person name="Nolan M."/>
            <person name="Lucas S."/>
            <person name="Hammon N."/>
            <person name="Deshpande S."/>
            <person name="Cheng J.F."/>
            <person name="Tapia R."/>
            <person name="Han C."/>
            <person name="Goodwin L."/>
            <person name="Pitluck S."/>
            <person name="Liolios K."/>
            <person name="Pagani I."/>
            <person name="Ivanova N."/>
            <person name="Mavromatis K."/>
            <person name="Pati A."/>
            <person name="Chen A."/>
            <person name="Palaniappan K."/>
            <person name="Land M."/>
            <person name="Hauser L."/>
            <person name="Chang Y.J."/>
            <person name="Jeffries C.D."/>
            <person name="Detter J.C."/>
            <person name="Beck B."/>
            <person name="Woyke T."/>
            <person name="Bristow J."/>
            <person name="Eisen J.A."/>
            <person name="Markowitz V."/>
            <person name="Hugenholtz P."/>
            <person name="Kyrpides N.C."/>
            <person name="Klenk H.P."/>
        </authorList>
    </citation>
    <scope>NUCLEOTIDE SEQUENCE [LARGE SCALE GENOMIC DNA]</scope>
    <source>
        <strain evidence="5">ATCC 43644 / DSM 9630 / IS1B</strain>
    </source>
</reference>
<feature type="transmembrane region" description="Helical" evidence="2">
    <location>
        <begin position="33"/>
        <end position="52"/>
    </location>
</feature>
<feature type="transmembrane region" description="Helical" evidence="2">
    <location>
        <begin position="6"/>
        <end position="26"/>
    </location>
</feature>
<evidence type="ECO:0000313" key="5">
    <source>
        <dbReference type="Proteomes" id="UP000008631"/>
    </source>
</evidence>
<keyword evidence="2" id="KW-0812">Transmembrane</keyword>
<dbReference type="Pfam" id="PF01578">
    <property type="entry name" value="Cytochrom_C_asm"/>
    <property type="match status" value="1"/>
</dbReference>
<dbReference type="Proteomes" id="UP000008631">
    <property type="component" value="Chromosome"/>
</dbReference>
<gene>
    <name evidence="4" type="ordered locus">Isop_3548</name>
</gene>
<protein>
    <submittedName>
        <fullName evidence="4">Cytochrome c assembly protein</fullName>
    </submittedName>
</protein>
<dbReference type="eggNOG" id="COG0755">
    <property type="taxonomic scope" value="Bacteria"/>
</dbReference>
<dbReference type="OrthoDB" id="257620at2"/>
<dbReference type="AlphaFoldDB" id="E8QXR8"/>
<dbReference type="RefSeq" id="WP_013566393.1">
    <property type="nucleotide sequence ID" value="NC_014962.1"/>
</dbReference>
<evidence type="ECO:0000259" key="3">
    <source>
        <dbReference type="Pfam" id="PF01578"/>
    </source>
</evidence>
<keyword evidence="2" id="KW-1133">Transmembrane helix</keyword>
<dbReference type="InParanoid" id="E8QXR8"/>
<feature type="transmembrane region" description="Helical" evidence="2">
    <location>
        <begin position="92"/>
        <end position="111"/>
    </location>
</feature>
<feature type="compositionally biased region" description="Pro residues" evidence="1">
    <location>
        <begin position="330"/>
        <end position="340"/>
    </location>
</feature>
<evidence type="ECO:0000256" key="1">
    <source>
        <dbReference type="SAM" id="MobiDB-lite"/>
    </source>
</evidence>
<keyword evidence="5" id="KW-1185">Reference proteome</keyword>
<dbReference type="GO" id="GO:0017004">
    <property type="term" value="P:cytochrome complex assembly"/>
    <property type="evidence" value="ECO:0007669"/>
    <property type="project" value="InterPro"/>
</dbReference>
<accession>E8QXR8</accession>
<sequence length="348" mass="37252">MDRLQVLCFAGTYALALASDLARVVVRAPLRWYATLTLTAIGFAVHTAFLLHRLVVGNALQAPTVFESFLLVAWLVAATTLYLSVRASRKTAVGIFLLPIVLGLAGAAAFAPRASWADWGGWAAFWGTVHGLFLLVGAAASAVAFAAGLMYLLQARRLKLKQPIRFGFVLPSLEQSERLNRGGVAVAFPTLTIGLVIGVILGWAMRANDRATISWTDPKVLSGLAMWLVFAVLAHAQFRWAMRGRRVMILSIVAFGFLIFALVGVDLLLPTAHGVPGHEDPARAATSRLTSPDDLSGSDTIEFTSKTLTLPSPLRSLPIPDLGMMSPFPSANPRPSPAFPTKPGRSAS</sequence>
<evidence type="ECO:0000313" key="4">
    <source>
        <dbReference type="EMBL" id="ADV64105.1"/>
    </source>
</evidence>
<name>E8QXR8_ISOPI</name>
<feature type="transmembrane region" description="Helical" evidence="2">
    <location>
        <begin position="184"/>
        <end position="204"/>
    </location>
</feature>
<dbReference type="STRING" id="575540.Isop_3548"/>
<dbReference type="GO" id="GO:0020037">
    <property type="term" value="F:heme binding"/>
    <property type="evidence" value="ECO:0007669"/>
    <property type="project" value="InterPro"/>
</dbReference>
<dbReference type="KEGG" id="ipa:Isop_3548"/>
<dbReference type="InterPro" id="IPR002541">
    <property type="entry name" value="Cyt_c_assembly"/>
</dbReference>
<dbReference type="EMBL" id="CP002353">
    <property type="protein sequence ID" value="ADV64105.1"/>
    <property type="molecule type" value="Genomic_DNA"/>
</dbReference>
<feature type="transmembrane region" description="Helical" evidence="2">
    <location>
        <begin position="64"/>
        <end position="85"/>
    </location>
</feature>
<feature type="transmembrane region" description="Helical" evidence="2">
    <location>
        <begin position="249"/>
        <end position="269"/>
    </location>
</feature>
<reference key="1">
    <citation type="submission" date="2010-11" db="EMBL/GenBank/DDBJ databases">
        <title>The complete sequence of chromosome of Isophaera pallida ATCC 43644.</title>
        <authorList>
            <consortium name="US DOE Joint Genome Institute (JGI-PGF)"/>
            <person name="Lucas S."/>
            <person name="Copeland A."/>
            <person name="Lapidus A."/>
            <person name="Bruce D."/>
            <person name="Goodwin L."/>
            <person name="Pitluck S."/>
            <person name="Kyrpides N."/>
            <person name="Mavromatis K."/>
            <person name="Pagani I."/>
            <person name="Ivanova N."/>
            <person name="Saunders E."/>
            <person name="Brettin T."/>
            <person name="Detter J.C."/>
            <person name="Han C."/>
            <person name="Tapia R."/>
            <person name="Land M."/>
            <person name="Hauser L."/>
            <person name="Markowitz V."/>
            <person name="Cheng J.-F."/>
            <person name="Hugenholtz P."/>
            <person name="Woyke T."/>
            <person name="Wu D."/>
            <person name="Eisen J.A."/>
        </authorList>
    </citation>
    <scope>NUCLEOTIDE SEQUENCE</scope>
    <source>
        <strain>ATCC 43644</strain>
    </source>
</reference>
<feature type="transmembrane region" description="Helical" evidence="2">
    <location>
        <begin position="224"/>
        <end position="242"/>
    </location>
</feature>
<feature type="transmembrane region" description="Helical" evidence="2">
    <location>
        <begin position="131"/>
        <end position="153"/>
    </location>
</feature>
<feature type="region of interest" description="Disordered" evidence="1">
    <location>
        <begin position="321"/>
        <end position="348"/>
    </location>
</feature>
<evidence type="ECO:0000256" key="2">
    <source>
        <dbReference type="SAM" id="Phobius"/>
    </source>
</evidence>
<organism evidence="4 5">
    <name type="scientific">Isosphaera pallida (strain ATCC 43644 / DSM 9630 / IS1B)</name>
    <dbReference type="NCBI Taxonomy" id="575540"/>
    <lineage>
        <taxon>Bacteria</taxon>
        <taxon>Pseudomonadati</taxon>
        <taxon>Planctomycetota</taxon>
        <taxon>Planctomycetia</taxon>
        <taxon>Isosphaerales</taxon>
        <taxon>Isosphaeraceae</taxon>
        <taxon>Isosphaera</taxon>
    </lineage>
</organism>
<feature type="domain" description="Cytochrome c assembly protein" evidence="3">
    <location>
        <begin position="65"/>
        <end position="273"/>
    </location>
</feature>